<feature type="domain" description="Transcription elongation factor GreA/GreB N-terminal" evidence="4">
    <location>
        <begin position="8"/>
        <end position="74"/>
    </location>
</feature>
<dbReference type="SUPFAM" id="SSF46557">
    <property type="entry name" value="GreA transcript cleavage protein, N-terminal domain"/>
    <property type="match status" value="1"/>
</dbReference>
<dbReference type="GO" id="GO:0070063">
    <property type="term" value="F:RNA polymerase binding"/>
    <property type="evidence" value="ECO:0007669"/>
    <property type="project" value="InterPro"/>
</dbReference>
<dbReference type="Proteomes" id="UP000230766">
    <property type="component" value="Unassembled WGS sequence"/>
</dbReference>
<organism evidence="5 6">
    <name type="scientific">Candidatus Nealsonbacteria bacterium CG01_land_8_20_14_3_00_12</name>
    <dbReference type="NCBI Taxonomy" id="1974697"/>
    <lineage>
        <taxon>Bacteria</taxon>
        <taxon>Candidatus Nealsoniibacteriota</taxon>
    </lineage>
</organism>
<evidence type="ECO:0000259" key="4">
    <source>
        <dbReference type="Pfam" id="PF03449"/>
    </source>
</evidence>
<evidence type="ECO:0000256" key="1">
    <source>
        <dbReference type="ARBA" id="ARBA00023015"/>
    </source>
</evidence>
<keyword evidence="5" id="KW-0648">Protein biosynthesis</keyword>
<dbReference type="Pfam" id="PF03449">
    <property type="entry name" value="GreA_GreB_N"/>
    <property type="match status" value="1"/>
</dbReference>
<dbReference type="Gene3D" id="1.10.287.180">
    <property type="entry name" value="Transcription elongation factor, GreA/GreB, N-terminal domain"/>
    <property type="match status" value="1"/>
</dbReference>
<dbReference type="SUPFAM" id="SSF54534">
    <property type="entry name" value="FKBP-like"/>
    <property type="match status" value="1"/>
</dbReference>
<reference evidence="6" key="1">
    <citation type="submission" date="2017-09" db="EMBL/GenBank/DDBJ databases">
        <title>Depth-based differentiation of microbial function through sediment-hosted aquifers and enrichment of novel symbionts in the deep terrestrial subsurface.</title>
        <authorList>
            <person name="Probst A.J."/>
            <person name="Ladd B."/>
            <person name="Jarett J.K."/>
            <person name="Geller-Mcgrath D.E."/>
            <person name="Sieber C.M.K."/>
            <person name="Emerson J.B."/>
            <person name="Anantharaman K."/>
            <person name="Thomas B.C."/>
            <person name="Malmstrom R."/>
            <person name="Stieglmeier M."/>
            <person name="Klingl A."/>
            <person name="Woyke T."/>
            <person name="Ryan C.M."/>
            <person name="Banfield J.F."/>
        </authorList>
    </citation>
    <scope>NUCLEOTIDE SEQUENCE [LARGE SCALE GENOMIC DNA]</scope>
</reference>
<evidence type="ECO:0000313" key="5">
    <source>
        <dbReference type="EMBL" id="PIV65042.1"/>
    </source>
</evidence>
<sequence length="158" mass="17957">MAEEKKFYLTKEGLEKIQKEYQGLKNLKFSKTRGEIPKIWHSEDINPEYLSFWEDLSFLETRIAELENILKNAELIQPPPKEKQNVVNLGATVLVEVEGQNDEFTIVGTLEANPALGKISNESPVGETLLGHRVGDEVIVSSPIKTIYKIKKIKYKIS</sequence>
<dbReference type="PANTHER" id="PTHR30437">
    <property type="entry name" value="TRANSCRIPTION ELONGATION FACTOR GREA"/>
    <property type="match status" value="1"/>
</dbReference>
<evidence type="ECO:0000256" key="2">
    <source>
        <dbReference type="ARBA" id="ARBA00023163"/>
    </source>
</evidence>
<dbReference type="InterPro" id="IPR036953">
    <property type="entry name" value="GreA/GreB_C_sf"/>
</dbReference>
<protein>
    <submittedName>
        <fullName evidence="5">Transcription elongation factor GreA</fullName>
    </submittedName>
</protein>
<dbReference type="GO" id="GO:0032784">
    <property type="term" value="P:regulation of DNA-templated transcription elongation"/>
    <property type="evidence" value="ECO:0007669"/>
    <property type="project" value="InterPro"/>
</dbReference>
<dbReference type="PIRSF" id="PIRSF006092">
    <property type="entry name" value="GreA_GreB"/>
    <property type="match status" value="1"/>
</dbReference>
<accession>A0A2M7EBC3</accession>
<name>A0A2M7EBC3_9BACT</name>
<gene>
    <name evidence="5" type="ORF">COS09_01620</name>
</gene>
<dbReference type="Gene3D" id="3.10.50.30">
    <property type="entry name" value="Transcription elongation factor, GreA/GreB, C-terminal domain"/>
    <property type="match status" value="1"/>
</dbReference>
<dbReference type="InterPro" id="IPR023459">
    <property type="entry name" value="Tscrpt_elong_fac_GreA/B_fam"/>
</dbReference>
<keyword evidence="2" id="KW-0804">Transcription</keyword>
<comment type="caution">
    <text evidence="5">The sequence shown here is derived from an EMBL/GenBank/DDBJ whole genome shotgun (WGS) entry which is preliminary data.</text>
</comment>
<dbReference type="PANTHER" id="PTHR30437:SF4">
    <property type="entry name" value="TRANSCRIPTION ELONGATION FACTOR GREA"/>
    <property type="match status" value="1"/>
</dbReference>
<keyword evidence="1" id="KW-0805">Transcription regulation</keyword>
<dbReference type="InterPro" id="IPR022691">
    <property type="entry name" value="Tscrpt_elong_fac_GreA/B_N"/>
</dbReference>
<dbReference type="GO" id="GO:0003746">
    <property type="term" value="F:translation elongation factor activity"/>
    <property type="evidence" value="ECO:0007669"/>
    <property type="project" value="UniProtKB-KW"/>
</dbReference>
<dbReference type="EMBL" id="PETJ01000042">
    <property type="protein sequence ID" value="PIV65042.1"/>
    <property type="molecule type" value="Genomic_DNA"/>
</dbReference>
<dbReference type="AlphaFoldDB" id="A0A2M7EBC3"/>
<evidence type="ECO:0000259" key="3">
    <source>
        <dbReference type="Pfam" id="PF01272"/>
    </source>
</evidence>
<dbReference type="InterPro" id="IPR001437">
    <property type="entry name" value="Tscrpt_elong_fac_GreA/B_C"/>
</dbReference>
<dbReference type="GO" id="GO:0006354">
    <property type="term" value="P:DNA-templated transcription elongation"/>
    <property type="evidence" value="ECO:0007669"/>
    <property type="project" value="TreeGrafter"/>
</dbReference>
<dbReference type="Pfam" id="PF01272">
    <property type="entry name" value="GreA_GreB"/>
    <property type="match status" value="1"/>
</dbReference>
<dbReference type="InterPro" id="IPR036805">
    <property type="entry name" value="Tscrpt_elong_fac_GreA/B_N_sf"/>
</dbReference>
<dbReference type="GO" id="GO:0003677">
    <property type="term" value="F:DNA binding"/>
    <property type="evidence" value="ECO:0007669"/>
    <property type="project" value="InterPro"/>
</dbReference>
<evidence type="ECO:0000313" key="6">
    <source>
        <dbReference type="Proteomes" id="UP000230766"/>
    </source>
</evidence>
<proteinExistence type="predicted"/>
<keyword evidence="5" id="KW-0251">Elongation factor</keyword>
<feature type="domain" description="Transcription elongation factor GreA/GreB C-terminal" evidence="3">
    <location>
        <begin position="84"/>
        <end position="155"/>
    </location>
</feature>